<dbReference type="AlphaFoldDB" id="A0A9D1YXZ5"/>
<sequence length="120" mass="12417">MIRIRTGASLAVMLASAVVLAGCASDEPAPNEAAGPSNSEVDALYEAALEEGSVTWYSSAPNEAPAAFEEAYPGITVDFVRLPAGQLGTRYAQERDAGAAPGDVVTIADERFIIDARESG</sequence>
<reference evidence="2" key="2">
    <citation type="submission" date="2021-04" db="EMBL/GenBank/DDBJ databases">
        <authorList>
            <person name="Gilroy R."/>
        </authorList>
    </citation>
    <scope>NUCLEOTIDE SEQUENCE</scope>
    <source>
        <strain evidence="2">ChiGjej1B1-98</strain>
    </source>
</reference>
<comment type="caution">
    <text evidence="2">The sequence shown here is derived from an EMBL/GenBank/DDBJ whole genome shotgun (WGS) entry which is preliminary data.</text>
</comment>
<reference evidence="2" key="1">
    <citation type="journal article" date="2021" name="PeerJ">
        <title>Extensive microbial diversity within the chicken gut microbiome revealed by metagenomics and culture.</title>
        <authorList>
            <person name="Gilroy R."/>
            <person name="Ravi A."/>
            <person name="Getino M."/>
            <person name="Pursley I."/>
            <person name="Horton D.L."/>
            <person name="Alikhan N.F."/>
            <person name="Baker D."/>
            <person name="Gharbi K."/>
            <person name="Hall N."/>
            <person name="Watson M."/>
            <person name="Adriaenssens E.M."/>
            <person name="Foster-Nyarko E."/>
            <person name="Jarju S."/>
            <person name="Secka A."/>
            <person name="Antonio M."/>
            <person name="Oren A."/>
            <person name="Chaudhuri R.R."/>
            <person name="La Ragione R."/>
            <person name="Hildebrand F."/>
            <person name="Pallen M.J."/>
        </authorList>
    </citation>
    <scope>NUCLEOTIDE SEQUENCE</scope>
    <source>
        <strain evidence="2">ChiGjej1B1-98</strain>
    </source>
</reference>
<feature type="signal peptide" evidence="1">
    <location>
        <begin position="1"/>
        <end position="21"/>
    </location>
</feature>
<evidence type="ECO:0000313" key="3">
    <source>
        <dbReference type="Proteomes" id="UP000824005"/>
    </source>
</evidence>
<dbReference type="Proteomes" id="UP000824005">
    <property type="component" value="Unassembled WGS sequence"/>
</dbReference>
<organism evidence="2 3">
    <name type="scientific">Candidatus Agrococcus pullicola</name>
    <dbReference type="NCBI Taxonomy" id="2838429"/>
    <lineage>
        <taxon>Bacteria</taxon>
        <taxon>Bacillati</taxon>
        <taxon>Actinomycetota</taxon>
        <taxon>Actinomycetes</taxon>
        <taxon>Micrococcales</taxon>
        <taxon>Microbacteriaceae</taxon>
        <taxon>Agrococcus</taxon>
    </lineage>
</organism>
<feature type="chain" id="PRO_5038758157" evidence="1">
    <location>
        <begin position="22"/>
        <end position="120"/>
    </location>
</feature>
<name>A0A9D1YXZ5_9MICO</name>
<dbReference type="SUPFAM" id="SSF53850">
    <property type="entry name" value="Periplasmic binding protein-like II"/>
    <property type="match status" value="1"/>
</dbReference>
<dbReference type="Pfam" id="PF01547">
    <property type="entry name" value="SBP_bac_1"/>
    <property type="match status" value="1"/>
</dbReference>
<keyword evidence="1" id="KW-0732">Signal</keyword>
<evidence type="ECO:0000313" key="2">
    <source>
        <dbReference type="EMBL" id="HIY67170.1"/>
    </source>
</evidence>
<evidence type="ECO:0000256" key="1">
    <source>
        <dbReference type="SAM" id="SignalP"/>
    </source>
</evidence>
<feature type="non-terminal residue" evidence="2">
    <location>
        <position position="120"/>
    </location>
</feature>
<dbReference type="InterPro" id="IPR006059">
    <property type="entry name" value="SBP"/>
</dbReference>
<accession>A0A9D1YXZ5</accession>
<dbReference type="PROSITE" id="PS51257">
    <property type="entry name" value="PROKAR_LIPOPROTEIN"/>
    <property type="match status" value="1"/>
</dbReference>
<proteinExistence type="predicted"/>
<protein>
    <submittedName>
        <fullName evidence="2">Extracellular solute-binding protein</fullName>
    </submittedName>
</protein>
<dbReference type="Gene3D" id="3.40.190.10">
    <property type="entry name" value="Periplasmic binding protein-like II"/>
    <property type="match status" value="1"/>
</dbReference>
<dbReference type="EMBL" id="DXDC01000391">
    <property type="protein sequence ID" value="HIY67170.1"/>
    <property type="molecule type" value="Genomic_DNA"/>
</dbReference>
<gene>
    <name evidence="2" type="ORF">H9830_12945</name>
</gene>